<dbReference type="eggNOG" id="ENOG502TFIK">
    <property type="taxonomic scope" value="Eukaryota"/>
</dbReference>
<feature type="region of interest" description="Disordered" evidence="1">
    <location>
        <begin position="1"/>
        <end position="55"/>
    </location>
</feature>
<organism evidence="4">
    <name type="scientific">Caenorhabditis brenneri</name>
    <name type="common">Nematode worm</name>
    <dbReference type="NCBI Taxonomy" id="135651"/>
    <lineage>
        <taxon>Eukaryota</taxon>
        <taxon>Metazoa</taxon>
        <taxon>Ecdysozoa</taxon>
        <taxon>Nematoda</taxon>
        <taxon>Chromadorea</taxon>
        <taxon>Rhabditida</taxon>
        <taxon>Rhabditina</taxon>
        <taxon>Rhabditomorpha</taxon>
        <taxon>Rhabditoidea</taxon>
        <taxon>Rhabditidae</taxon>
        <taxon>Peloderinae</taxon>
        <taxon>Caenorhabditis</taxon>
    </lineage>
</organism>
<dbReference type="OMA" id="NYGKRML"/>
<feature type="compositionally biased region" description="Basic and acidic residues" evidence="1">
    <location>
        <begin position="26"/>
        <end position="41"/>
    </location>
</feature>
<proteinExistence type="predicted"/>
<dbReference type="EMBL" id="GL379893">
    <property type="protein sequence ID" value="EGT32054.1"/>
    <property type="molecule type" value="Genomic_DNA"/>
</dbReference>
<sequence length="627" mass="73353">MKTKRCGGSEFNQGEEYSKKAKSKKLKEVSSKVPKKPEKQKKNLRVPPRHPREPFKTLMLSRRPPTVSSEKAYAYEIRKLGGVYKDFLKMDSLGEIMDTPAHKVGMPVRFSSTLYAPPLRDVNSEIIHFIYKTFNFSDDLTKYDIFRRAAHYSPMLGKRKRATDAFRLAGMAVCANFDVRRRQERLKIRGKWRPEYSNYGRRMMEAPRSLAAKLLKYSQPYFGQLITQKKEDARAMTEACVRQIAESFQAKDKETRKRFTKFRRHNHAWVEDRKKCHKTPMFLKISREKLSRTIVNRHWDMPWRRRGDQDLFNEFNYLSSHFAFSAHFCRVLRGFKVNLAKEDEAIHKNTSLTPLIRVRVSRYSHFPAVSVVNYNEKDELQTILPRIPKRAPSIAAVSGYSSDSQKSTATNTPLDCLLDWEKIGKVKEHRLNVMGDITRSTTRKNADKEIAERKWREMGRRKKLLYKEDGRFELQNTVPILKEITKMHPPFIYCKLKGMELNKLRKSKFPENMTNDVRYATAYLFKQRINFLEKTLPCKDDPRILLTPGWKIFATRENPDTFPNVARILKQRSSWVSKHSMSRAATVPRCDKLPMAIEGKNKKLFLILILPLTIGLMTVTFGMISFL</sequence>
<gene>
    <name evidence="3" type="ORF">CAEBREN_26291</name>
</gene>
<evidence type="ECO:0000313" key="3">
    <source>
        <dbReference type="EMBL" id="EGT32054.1"/>
    </source>
</evidence>
<keyword evidence="2" id="KW-1133">Transmembrane helix</keyword>
<dbReference type="OrthoDB" id="5798580at2759"/>
<keyword evidence="4" id="KW-1185">Reference proteome</keyword>
<keyword evidence="2" id="KW-0472">Membrane</keyword>
<dbReference type="Proteomes" id="UP000008068">
    <property type="component" value="Unassembled WGS sequence"/>
</dbReference>
<evidence type="ECO:0000256" key="1">
    <source>
        <dbReference type="SAM" id="MobiDB-lite"/>
    </source>
</evidence>
<dbReference type="FunCoup" id="G0NIY0">
    <property type="interactions" value="1048"/>
</dbReference>
<dbReference type="InParanoid" id="G0NIY0"/>
<protein>
    <submittedName>
        <fullName evidence="3">Uncharacterized protein</fullName>
    </submittedName>
</protein>
<reference evidence="4" key="1">
    <citation type="submission" date="2011-07" db="EMBL/GenBank/DDBJ databases">
        <authorList>
            <consortium name="Caenorhabditis brenneri Sequencing and Analysis Consortium"/>
            <person name="Wilson R.K."/>
        </authorList>
    </citation>
    <scope>NUCLEOTIDE SEQUENCE [LARGE SCALE GENOMIC DNA]</scope>
    <source>
        <strain evidence="4">PB2801</strain>
    </source>
</reference>
<accession>G0NIY0</accession>
<evidence type="ECO:0000313" key="4">
    <source>
        <dbReference type="Proteomes" id="UP000008068"/>
    </source>
</evidence>
<dbReference type="AlphaFoldDB" id="G0NIY0"/>
<keyword evidence="2" id="KW-0812">Transmembrane</keyword>
<name>G0NIY0_CAEBE</name>
<dbReference type="HOGENOM" id="CLU_468720_0_0_1"/>
<evidence type="ECO:0000256" key="2">
    <source>
        <dbReference type="SAM" id="Phobius"/>
    </source>
</evidence>
<feature type="transmembrane region" description="Helical" evidence="2">
    <location>
        <begin position="604"/>
        <end position="626"/>
    </location>
</feature>